<comment type="similarity">
    <text evidence="2">Belongs to the SusD family.</text>
</comment>
<feature type="domain" description="RagB/SusD" evidence="7">
    <location>
        <begin position="300"/>
        <end position="549"/>
    </location>
</feature>
<evidence type="ECO:0000259" key="8">
    <source>
        <dbReference type="Pfam" id="PF14322"/>
    </source>
</evidence>
<dbReference type="Gene3D" id="1.25.40.390">
    <property type="match status" value="1"/>
</dbReference>
<evidence type="ECO:0000313" key="10">
    <source>
        <dbReference type="Proteomes" id="UP001501207"/>
    </source>
</evidence>
<organism evidence="9 10">
    <name type="scientific">Compostibacter hankyongensis</name>
    <dbReference type="NCBI Taxonomy" id="1007089"/>
    <lineage>
        <taxon>Bacteria</taxon>
        <taxon>Pseudomonadati</taxon>
        <taxon>Bacteroidota</taxon>
        <taxon>Chitinophagia</taxon>
        <taxon>Chitinophagales</taxon>
        <taxon>Chitinophagaceae</taxon>
        <taxon>Compostibacter</taxon>
    </lineage>
</organism>
<gene>
    <name evidence="9" type="ORF">GCM10023143_04850</name>
</gene>
<dbReference type="EMBL" id="BAABFN010000001">
    <property type="protein sequence ID" value="GAA4302455.1"/>
    <property type="molecule type" value="Genomic_DNA"/>
</dbReference>
<keyword evidence="3 6" id="KW-0732">Signal</keyword>
<name>A0ABP8FFY3_9BACT</name>
<dbReference type="Pfam" id="PF14322">
    <property type="entry name" value="SusD-like_3"/>
    <property type="match status" value="1"/>
</dbReference>
<keyword evidence="5" id="KW-0998">Cell outer membrane</keyword>
<keyword evidence="10" id="KW-1185">Reference proteome</keyword>
<evidence type="ECO:0000313" key="9">
    <source>
        <dbReference type="EMBL" id="GAA4302455.1"/>
    </source>
</evidence>
<evidence type="ECO:0000259" key="7">
    <source>
        <dbReference type="Pfam" id="PF07980"/>
    </source>
</evidence>
<evidence type="ECO:0000256" key="2">
    <source>
        <dbReference type="ARBA" id="ARBA00006275"/>
    </source>
</evidence>
<dbReference type="SUPFAM" id="SSF48452">
    <property type="entry name" value="TPR-like"/>
    <property type="match status" value="1"/>
</dbReference>
<feature type="chain" id="PRO_5047361303" evidence="6">
    <location>
        <begin position="24"/>
        <end position="549"/>
    </location>
</feature>
<dbReference type="InterPro" id="IPR011990">
    <property type="entry name" value="TPR-like_helical_dom_sf"/>
</dbReference>
<comment type="subcellular location">
    <subcellularLocation>
        <location evidence="1">Cell outer membrane</location>
    </subcellularLocation>
</comment>
<comment type="caution">
    <text evidence="9">The sequence shown here is derived from an EMBL/GenBank/DDBJ whole genome shotgun (WGS) entry which is preliminary data.</text>
</comment>
<accession>A0ABP8FFY3</accession>
<evidence type="ECO:0000256" key="6">
    <source>
        <dbReference type="SAM" id="SignalP"/>
    </source>
</evidence>
<evidence type="ECO:0000256" key="1">
    <source>
        <dbReference type="ARBA" id="ARBA00004442"/>
    </source>
</evidence>
<evidence type="ECO:0000256" key="3">
    <source>
        <dbReference type="ARBA" id="ARBA00022729"/>
    </source>
</evidence>
<protein>
    <submittedName>
        <fullName evidence="9">RagB/SusD family nutrient uptake outer membrane protein</fullName>
    </submittedName>
</protein>
<dbReference type="InterPro" id="IPR033985">
    <property type="entry name" value="SusD-like_N"/>
</dbReference>
<dbReference type="Proteomes" id="UP001501207">
    <property type="component" value="Unassembled WGS sequence"/>
</dbReference>
<dbReference type="Pfam" id="PF07980">
    <property type="entry name" value="SusD_RagB"/>
    <property type="match status" value="1"/>
</dbReference>
<evidence type="ECO:0000256" key="5">
    <source>
        <dbReference type="ARBA" id="ARBA00023237"/>
    </source>
</evidence>
<keyword evidence="4" id="KW-0472">Membrane</keyword>
<sequence length="549" mass="62463">MLMIRNNKKACCLLLAAAGLIFAACTKQLNKIPETTLSDAAFWKTSSDLRDACNSFYVVLPAIQSNDAAVWSDDGFGTAPNTISDGSRLVPVTSGDWSDKYSLIRKCNNVLEKSSRVSDDPEQVDRYRGEARFFRAFAYMELVKRYGDVPLILRTFDVNDTLTEAYRTARETVMDSIYADLDFAIAHLPVASKLPQAEYGRATRGAALFLKASAGLFEGTWNKFHQQGDASRHLNIALEASEQIINSGEYALFTYAPLPDSSYFYLFQNAGEGPANKENILVRLYGENMNNSIASHNYVRSIWGGSVTPTKSLMDAYLYKDGLPAGKSPWEKPQTNTLSQYENRDPRMDMTVFNKRHWFINSLYVPSFQNTLTGYKSRKYFISVDWTINQSYVDNIIMRYAEVLLMFAEAKYELNGQISDDDLNRSVNLIRHRVGMPPLTNAFVAEHSLSMREEIRRERRVELALEGDHRYWDLIRWKTAETVLPQAVLGTKFFPDEYVDVTNPKLTPEGFVIAQDAAKRKFDPDKDYLWPLPTKELGLDIHLSQNPQW</sequence>
<dbReference type="PROSITE" id="PS51257">
    <property type="entry name" value="PROKAR_LIPOPROTEIN"/>
    <property type="match status" value="1"/>
</dbReference>
<feature type="signal peptide" evidence="6">
    <location>
        <begin position="1"/>
        <end position="23"/>
    </location>
</feature>
<reference evidence="10" key="1">
    <citation type="journal article" date="2019" name="Int. J. Syst. Evol. Microbiol.">
        <title>The Global Catalogue of Microorganisms (GCM) 10K type strain sequencing project: providing services to taxonomists for standard genome sequencing and annotation.</title>
        <authorList>
            <consortium name="The Broad Institute Genomics Platform"/>
            <consortium name="The Broad Institute Genome Sequencing Center for Infectious Disease"/>
            <person name="Wu L."/>
            <person name="Ma J."/>
        </authorList>
    </citation>
    <scope>NUCLEOTIDE SEQUENCE [LARGE SCALE GENOMIC DNA]</scope>
    <source>
        <strain evidence="10">JCM 17664</strain>
    </source>
</reference>
<dbReference type="InterPro" id="IPR012944">
    <property type="entry name" value="SusD_RagB_dom"/>
</dbReference>
<evidence type="ECO:0000256" key="4">
    <source>
        <dbReference type="ARBA" id="ARBA00023136"/>
    </source>
</evidence>
<proteinExistence type="inferred from homology"/>
<feature type="domain" description="SusD-like N-terminal" evidence="8">
    <location>
        <begin position="96"/>
        <end position="208"/>
    </location>
</feature>